<dbReference type="OrthoDB" id="10605467at2759"/>
<dbReference type="AlphaFoldDB" id="A0A8E2JXQ9"/>
<feature type="compositionally biased region" description="Basic residues" evidence="2">
    <location>
        <begin position="387"/>
        <end position="397"/>
    </location>
</feature>
<keyword evidence="1" id="KW-0175">Coiled coil</keyword>
<reference evidence="3 4" key="1">
    <citation type="journal article" date="2016" name="Nat. Commun.">
        <title>Ectomycorrhizal ecology is imprinted in the genome of the dominant symbiotic fungus Cenococcum geophilum.</title>
        <authorList>
            <consortium name="DOE Joint Genome Institute"/>
            <person name="Peter M."/>
            <person name="Kohler A."/>
            <person name="Ohm R.A."/>
            <person name="Kuo A."/>
            <person name="Krutzmann J."/>
            <person name="Morin E."/>
            <person name="Arend M."/>
            <person name="Barry K.W."/>
            <person name="Binder M."/>
            <person name="Choi C."/>
            <person name="Clum A."/>
            <person name="Copeland A."/>
            <person name="Grisel N."/>
            <person name="Haridas S."/>
            <person name="Kipfer T."/>
            <person name="LaButti K."/>
            <person name="Lindquist E."/>
            <person name="Lipzen A."/>
            <person name="Maire R."/>
            <person name="Meier B."/>
            <person name="Mihaltcheva S."/>
            <person name="Molinier V."/>
            <person name="Murat C."/>
            <person name="Poggeler S."/>
            <person name="Quandt C.A."/>
            <person name="Sperisen C."/>
            <person name="Tritt A."/>
            <person name="Tisserant E."/>
            <person name="Crous P.W."/>
            <person name="Henrissat B."/>
            <person name="Nehls U."/>
            <person name="Egli S."/>
            <person name="Spatafora J.W."/>
            <person name="Grigoriev I.V."/>
            <person name="Martin F.M."/>
        </authorList>
    </citation>
    <scope>NUCLEOTIDE SEQUENCE [LARGE SCALE GENOMIC DNA]</scope>
    <source>
        <strain evidence="3 4">CBS 207.34</strain>
    </source>
</reference>
<dbReference type="EMBL" id="KV748728">
    <property type="protein sequence ID" value="OCL13398.1"/>
    <property type="molecule type" value="Genomic_DNA"/>
</dbReference>
<sequence>MFLYTATSAGLAKAATVSDYDGASEHMLRRPSSIESINSIATTGSSVISRLFKRERSLTPSRASEPLYDCDEQARNERIQTLQKNKEFLNGLVTEIEMQALEDIKRLQGEVIELKKKLDSKDSLLKAKMQDVQDTTALRHEIASLVAELTKARATVGALEAELERVESEQSKLDRSIKAQETENRTLVQALAEGQDELKKLTGAAEPESHRVAERETDFKVRLERAKDKIQADLADKDALIDSLHHHHEADKLEFERRPASKDATIKKLQEGLVNGTVKSKEAATTTSLEIEKLRSNLSEKSVQIDVLRKELQEAKQYHEVAVGEIADLKNQASFPLTATARKAAKEIQNRDKIIENLKAELAKKNAHIRASEIAASLSEALPSRRSFPKPKSRIHQVSHSSDLERCDERVESD</sequence>
<evidence type="ECO:0000313" key="3">
    <source>
        <dbReference type="EMBL" id="OCL13398.1"/>
    </source>
</evidence>
<proteinExistence type="predicted"/>
<name>A0A8E2JXQ9_9PEZI</name>
<feature type="compositionally biased region" description="Basic and acidic residues" evidence="2">
    <location>
        <begin position="402"/>
        <end position="414"/>
    </location>
</feature>
<evidence type="ECO:0000256" key="1">
    <source>
        <dbReference type="SAM" id="Coils"/>
    </source>
</evidence>
<keyword evidence="4" id="KW-1185">Reference proteome</keyword>
<dbReference type="Proteomes" id="UP000250140">
    <property type="component" value="Unassembled WGS sequence"/>
</dbReference>
<evidence type="ECO:0000313" key="4">
    <source>
        <dbReference type="Proteomes" id="UP000250140"/>
    </source>
</evidence>
<feature type="coiled-coil region" evidence="1">
    <location>
        <begin position="79"/>
        <end position="197"/>
    </location>
</feature>
<feature type="region of interest" description="Disordered" evidence="2">
    <location>
        <begin position="382"/>
        <end position="414"/>
    </location>
</feature>
<protein>
    <submittedName>
        <fullName evidence="3">Uncharacterized protein</fullName>
    </submittedName>
</protein>
<feature type="coiled-coil region" evidence="1">
    <location>
        <begin position="291"/>
        <end position="375"/>
    </location>
</feature>
<evidence type="ECO:0000256" key="2">
    <source>
        <dbReference type="SAM" id="MobiDB-lite"/>
    </source>
</evidence>
<gene>
    <name evidence="3" type="ORF">AOQ84DRAFT_415532</name>
</gene>
<organism evidence="3 4">
    <name type="scientific">Glonium stellatum</name>
    <dbReference type="NCBI Taxonomy" id="574774"/>
    <lineage>
        <taxon>Eukaryota</taxon>
        <taxon>Fungi</taxon>
        <taxon>Dikarya</taxon>
        <taxon>Ascomycota</taxon>
        <taxon>Pezizomycotina</taxon>
        <taxon>Dothideomycetes</taxon>
        <taxon>Pleosporomycetidae</taxon>
        <taxon>Gloniales</taxon>
        <taxon>Gloniaceae</taxon>
        <taxon>Glonium</taxon>
    </lineage>
</organism>
<accession>A0A8E2JXQ9</accession>